<name>A0ABV7YKN7_9ACTN</name>
<evidence type="ECO:0000313" key="2">
    <source>
        <dbReference type="EMBL" id="MFC3765587.1"/>
    </source>
</evidence>
<feature type="transmembrane region" description="Helical" evidence="1">
    <location>
        <begin position="20"/>
        <end position="43"/>
    </location>
</feature>
<sequence>MTEATGTTQTPKRSNVGRALLWAAVFTLGLYAVVFLIALAIAWPHDTNPNGGCEGIGWGCALPPRDGVIFFGLIGVPFIAAGAGIAWVFVLLGQLVEQIRQWRGIVLGGVAAALVVATGLVLAGIQLLL</sequence>
<feature type="transmembrane region" description="Helical" evidence="1">
    <location>
        <begin position="68"/>
        <end position="92"/>
    </location>
</feature>
<keyword evidence="1" id="KW-0812">Transmembrane</keyword>
<evidence type="ECO:0000256" key="1">
    <source>
        <dbReference type="SAM" id="Phobius"/>
    </source>
</evidence>
<comment type="caution">
    <text evidence="2">The sequence shown here is derived from an EMBL/GenBank/DDBJ whole genome shotgun (WGS) entry which is preliminary data.</text>
</comment>
<proteinExistence type="predicted"/>
<keyword evidence="3" id="KW-1185">Reference proteome</keyword>
<protein>
    <submittedName>
        <fullName evidence="2">Uncharacterized protein</fullName>
    </submittedName>
</protein>
<evidence type="ECO:0000313" key="3">
    <source>
        <dbReference type="Proteomes" id="UP001595699"/>
    </source>
</evidence>
<gene>
    <name evidence="2" type="ORF">ACFOUW_32465</name>
</gene>
<keyword evidence="1" id="KW-1133">Transmembrane helix</keyword>
<keyword evidence="1" id="KW-0472">Membrane</keyword>
<dbReference type="Proteomes" id="UP001595699">
    <property type="component" value="Unassembled WGS sequence"/>
</dbReference>
<reference evidence="3" key="1">
    <citation type="journal article" date="2019" name="Int. J. Syst. Evol. Microbiol.">
        <title>The Global Catalogue of Microorganisms (GCM) 10K type strain sequencing project: providing services to taxonomists for standard genome sequencing and annotation.</title>
        <authorList>
            <consortium name="The Broad Institute Genomics Platform"/>
            <consortium name="The Broad Institute Genome Sequencing Center for Infectious Disease"/>
            <person name="Wu L."/>
            <person name="Ma J."/>
        </authorList>
    </citation>
    <scope>NUCLEOTIDE SEQUENCE [LARGE SCALE GENOMIC DNA]</scope>
    <source>
        <strain evidence="3">CGMCC 4.7241</strain>
    </source>
</reference>
<dbReference type="EMBL" id="JBHRZH010000041">
    <property type="protein sequence ID" value="MFC3765587.1"/>
    <property type="molecule type" value="Genomic_DNA"/>
</dbReference>
<organism evidence="2 3">
    <name type="scientific">Tenggerimyces flavus</name>
    <dbReference type="NCBI Taxonomy" id="1708749"/>
    <lineage>
        <taxon>Bacteria</taxon>
        <taxon>Bacillati</taxon>
        <taxon>Actinomycetota</taxon>
        <taxon>Actinomycetes</taxon>
        <taxon>Propionibacteriales</taxon>
        <taxon>Nocardioidaceae</taxon>
        <taxon>Tenggerimyces</taxon>
    </lineage>
</organism>
<feature type="transmembrane region" description="Helical" evidence="1">
    <location>
        <begin position="104"/>
        <end position="128"/>
    </location>
</feature>
<accession>A0ABV7YKN7</accession>
<dbReference type="RefSeq" id="WP_205116576.1">
    <property type="nucleotide sequence ID" value="NZ_JAFBCM010000001.1"/>
</dbReference>